<dbReference type="AlphaFoldDB" id="A0A4Z2EVH7"/>
<accession>A0A4Z2EVH7</accession>
<gene>
    <name evidence="1" type="ORF">EYF80_056890</name>
</gene>
<dbReference type="EMBL" id="SRLO01002421">
    <property type="protein sequence ID" value="TNN32946.1"/>
    <property type="molecule type" value="Genomic_DNA"/>
</dbReference>
<proteinExistence type="predicted"/>
<comment type="caution">
    <text evidence="1">The sequence shown here is derived from an EMBL/GenBank/DDBJ whole genome shotgun (WGS) entry which is preliminary data.</text>
</comment>
<evidence type="ECO:0000313" key="1">
    <source>
        <dbReference type="EMBL" id="TNN32946.1"/>
    </source>
</evidence>
<dbReference type="Proteomes" id="UP000314294">
    <property type="component" value="Unassembled WGS sequence"/>
</dbReference>
<sequence>MRMASYNGRHRQHRAYSWPDWDKRRLDQRRLIDTHSDICSPTDAVVSKGEEEDPIRPIRAESGDRAGLSAVRSIIHSIVEDAAV</sequence>
<organism evidence="1 2">
    <name type="scientific">Liparis tanakae</name>
    <name type="common">Tanaka's snailfish</name>
    <dbReference type="NCBI Taxonomy" id="230148"/>
    <lineage>
        <taxon>Eukaryota</taxon>
        <taxon>Metazoa</taxon>
        <taxon>Chordata</taxon>
        <taxon>Craniata</taxon>
        <taxon>Vertebrata</taxon>
        <taxon>Euteleostomi</taxon>
        <taxon>Actinopterygii</taxon>
        <taxon>Neopterygii</taxon>
        <taxon>Teleostei</taxon>
        <taxon>Neoteleostei</taxon>
        <taxon>Acanthomorphata</taxon>
        <taxon>Eupercaria</taxon>
        <taxon>Perciformes</taxon>
        <taxon>Cottioidei</taxon>
        <taxon>Cottales</taxon>
        <taxon>Liparidae</taxon>
        <taxon>Liparis</taxon>
    </lineage>
</organism>
<evidence type="ECO:0000313" key="2">
    <source>
        <dbReference type="Proteomes" id="UP000314294"/>
    </source>
</evidence>
<reference evidence="1 2" key="1">
    <citation type="submission" date="2019-03" db="EMBL/GenBank/DDBJ databases">
        <title>First draft genome of Liparis tanakae, snailfish: a comprehensive survey of snailfish specific genes.</title>
        <authorList>
            <person name="Kim W."/>
            <person name="Song I."/>
            <person name="Jeong J.-H."/>
            <person name="Kim D."/>
            <person name="Kim S."/>
            <person name="Ryu S."/>
            <person name="Song J.Y."/>
            <person name="Lee S.K."/>
        </authorList>
    </citation>
    <scope>NUCLEOTIDE SEQUENCE [LARGE SCALE GENOMIC DNA]</scope>
    <source>
        <tissue evidence="1">Muscle</tissue>
    </source>
</reference>
<keyword evidence="2" id="KW-1185">Reference proteome</keyword>
<name>A0A4Z2EVH7_9TELE</name>
<protein>
    <submittedName>
        <fullName evidence="1">Uncharacterized protein</fullName>
    </submittedName>
</protein>